<comment type="caution">
    <text evidence="2">The sequence shown here is derived from an EMBL/GenBank/DDBJ whole genome shotgun (WGS) entry which is preliminary data.</text>
</comment>
<sequence>MFISTFATVLLDTPETVPLKGTLIVVVAGVVVAAVVVAGVVVAAVVVAAVVAGFSAVTASAVADSGIAVSGVTVSVTSTYPLNVPLVLLSSGVLLSEYCIYFSIIVNAGLSKRLVSTITTVFSVLSQPII</sequence>
<feature type="transmembrane region" description="Helical" evidence="1">
    <location>
        <begin position="23"/>
        <end position="54"/>
    </location>
</feature>
<keyword evidence="1" id="KW-0472">Membrane</keyword>
<feature type="transmembrane region" description="Helical" evidence="1">
    <location>
        <begin position="86"/>
        <end position="106"/>
    </location>
</feature>
<gene>
    <name evidence="2" type="ORF">SDC9_177818</name>
</gene>
<dbReference type="AlphaFoldDB" id="A0A645GUB8"/>
<dbReference type="EMBL" id="VSSQ01081430">
    <property type="protein sequence ID" value="MPN30347.1"/>
    <property type="molecule type" value="Genomic_DNA"/>
</dbReference>
<organism evidence="2">
    <name type="scientific">bioreactor metagenome</name>
    <dbReference type="NCBI Taxonomy" id="1076179"/>
    <lineage>
        <taxon>unclassified sequences</taxon>
        <taxon>metagenomes</taxon>
        <taxon>ecological metagenomes</taxon>
    </lineage>
</organism>
<evidence type="ECO:0000256" key="1">
    <source>
        <dbReference type="SAM" id="Phobius"/>
    </source>
</evidence>
<protein>
    <submittedName>
        <fullName evidence="2">Uncharacterized protein</fullName>
    </submittedName>
</protein>
<name>A0A645GUB8_9ZZZZ</name>
<proteinExistence type="predicted"/>
<reference evidence="2" key="1">
    <citation type="submission" date="2019-08" db="EMBL/GenBank/DDBJ databases">
        <authorList>
            <person name="Kucharzyk K."/>
            <person name="Murdoch R.W."/>
            <person name="Higgins S."/>
            <person name="Loffler F."/>
        </authorList>
    </citation>
    <scope>NUCLEOTIDE SEQUENCE</scope>
</reference>
<accession>A0A645GUB8</accession>
<keyword evidence="1" id="KW-0812">Transmembrane</keyword>
<evidence type="ECO:0000313" key="2">
    <source>
        <dbReference type="EMBL" id="MPN30347.1"/>
    </source>
</evidence>
<keyword evidence="1" id="KW-1133">Transmembrane helix</keyword>